<proteinExistence type="predicted"/>
<reference evidence="1" key="1">
    <citation type="submission" date="2023-03" db="EMBL/GenBank/DDBJ databases">
        <authorList>
            <person name="Steffen K."/>
            <person name="Cardenas P."/>
        </authorList>
    </citation>
    <scope>NUCLEOTIDE SEQUENCE</scope>
</reference>
<evidence type="ECO:0000313" key="1">
    <source>
        <dbReference type="EMBL" id="CAI8030448.1"/>
    </source>
</evidence>
<comment type="caution">
    <text evidence="1">The sequence shown here is derived from an EMBL/GenBank/DDBJ whole genome shotgun (WGS) entry which is preliminary data.</text>
</comment>
<organism evidence="1 2">
    <name type="scientific">Geodia barretti</name>
    <name type="common">Barrett's horny sponge</name>
    <dbReference type="NCBI Taxonomy" id="519541"/>
    <lineage>
        <taxon>Eukaryota</taxon>
        <taxon>Metazoa</taxon>
        <taxon>Porifera</taxon>
        <taxon>Demospongiae</taxon>
        <taxon>Heteroscleromorpha</taxon>
        <taxon>Tetractinellida</taxon>
        <taxon>Astrophorina</taxon>
        <taxon>Geodiidae</taxon>
        <taxon>Geodia</taxon>
    </lineage>
</organism>
<dbReference type="EMBL" id="CASHTH010002482">
    <property type="protein sequence ID" value="CAI8030448.1"/>
    <property type="molecule type" value="Genomic_DNA"/>
</dbReference>
<evidence type="ECO:0000313" key="2">
    <source>
        <dbReference type="Proteomes" id="UP001174909"/>
    </source>
</evidence>
<accession>A0AA35SI83</accession>
<dbReference type="Gene3D" id="3.40.50.720">
    <property type="entry name" value="NAD(P)-binding Rossmann-like Domain"/>
    <property type="match status" value="1"/>
</dbReference>
<name>A0AA35SI83_GEOBA</name>
<sequence>MESIDLSKMDNAEHSNIPYLVVLYKYLQQWQSSHNEMMPQNYHEKNALRECIRSGMCCNEAGVPLDEENFEEAIQNVNRVVLKYRIPSFVQDILENSCCFSASTESSKFWLLVRALKEFVANEGQGRLPLRGSIPDMTSNSKMYVDLCRVYQSKAEEDMEAVRSHLSQILVGEGRPLNYISEDDIRLFCRNCEFLRDIKYRSIAEELEMPDNITLISHLENSESDLVYYVLLRAAEKFFEMYHFYPGDSTDGIEADVIKLRSISATLLQKWQMPTCQINDDYITEFCRYGASEVHSVAAFVAGVAAQEVIKIITQQFVPLNNTWIYNATSQTTLTVTL</sequence>
<dbReference type="InterPro" id="IPR035985">
    <property type="entry name" value="Ubiquitin-activating_enz"/>
</dbReference>
<dbReference type="Proteomes" id="UP001174909">
    <property type="component" value="Unassembled WGS sequence"/>
</dbReference>
<protein>
    <submittedName>
        <fullName evidence="1">NEDD8-activating enzyme E1 regulatory subunit</fullName>
    </submittedName>
</protein>
<dbReference type="SUPFAM" id="SSF69572">
    <property type="entry name" value="Activating enzymes of the ubiquitin-like proteins"/>
    <property type="match status" value="1"/>
</dbReference>
<dbReference type="GO" id="GO:0008641">
    <property type="term" value="F:ubiquitin-like modifier activating enzyme activity"/>
    <property type="evidence" value="ECO:0007669"/>
    <property type="project" value="InterPro"/>
</dbReference>
<keyword evidence="2" id="KW-1185">Reference proteome</keyword>
<gene>
    <name evidence="1" type="ORF">GBAR_LOCUS17271</name>
</gene>
<dbReference type="AlphaFoldDB" id="A0AA35SI83"/>